<keyword evidence="2" id="KW-0238">DNA-binding</keyword>
<dbReference type="AlphaFoldDB" id="A0A625ERN8"/>
<sequence length="82" mass="8733">MGTQVTVKKWGNSPSVRLPSAIVRAASLNVDDVVELSVEDGKITIVPVKTKEYSLDALMAGVTAENIHEEVSFGPPVGKELL</sequence>
<dbReference type="InterPro" id="IPR039052">
    <property type="entry name" value="Antitox_PemI-like"/>
</dbReference>
<dbReference type="GO" id="GO:0003677">
    <property type="term" value="F:DNA binding"/>
    <property type="evidence" value="ECO:0007669"/>
    <property type="project" value="UniProtKB-KW"/>
</dbReference>
<evidence type="ECO:0000259" key="1">
    <source>
        <dbReference type="SMART" id="SM00966"/>
    </source>
</evidence>
<dbReference type="InterPro" id="IPR007159">
    <property type="entry name" value="SpoVT-AbrB_dom"/>
</dbReference>
<protein>
    <submittedName>
        <fullName evidence="2">AbrB/MazE/SpoVT family DNA-binding domain-containing protein</fullName>
    </submittedName>
</protein>
<organism evidence="2">
    <name type="scientific">Salmonella enterica</name>
    <name type="common">Salmonella choleraesuis</name>
    <dbReference type="NCBI Taxonomy" id="28901"/>
    <lineage>
        <taxon>Bacteria</taxon>
        <taxon>Pseudomonadati</taxon>
        <taxon>Pseudomonadota</taxon>
        <taxon>Gammaproteobacteria</taxon>
        <taxon>Enterobacterales</taxon>
        <taxon>Enterobacteriaceae</taxon>
        <taxon>Salmonella</taxon>
    </lineage>
</organism>
<reference evidence="2" key="1">
    <citation type="submission" date="2019-10" db="EMBL/GenBank/DDBJ databases">
        <authorList>
            <consortium name="PulseNet: The National Subtyping Network for Foodborne Disease Surveillance"/>
            <person name="Tarr C.L."/>
            <person name="Trees E."/>
            <person name="Katz L.S."/>
            <person name="Carleton-Romer H.A."/>
            <person name="Stroika S."/>
            <person name="Kucerova Z."/>
            <person name="Roache K.F."/>
            <person name="Sabol A.L."/>
            <person name="Besser J."/>
            <person name="Gerner-Smidt P."/>
        </authorList>
    </citation>
    <scope>NUCLEOTIDE SEQUENCE</scope>
    <source>
        <strain evidence="2">PNUSAS096183</strain>
    </source>
</reference>
<dbReference type="PANTHER" id="PTHR40516:SF1">
    <property type="entry name" value="ANTITOXIN CHPS-RELATED"/>
    <property type="match status" value="1"/>
</dbReference>
<gene>
    <name evidence="2" type="ORF">F8625_20350</name>
</gene>
<comment type="caution">
    <text evidence="2">The sequence shown here is derived from an EMBL/GenBank/DDBJ whole genome shotgun (WGS) entry which is preliminary data.</text>
</comment>
<dbReference type="SUPFAM" id="SSF89447">
    <property type="entry name" value="AbrB/MazE/MraZ-like"/>
    <property type="match status" value="1"/>
</dbReference>
<proteinExistence type="predicted"/>
<dbReference type="PANTHER" id="PTHR40516">
    <property type="entry name" value="ANTITOXIN CHPS-RELATED"/>
    <property type="match status" value="1"/>
</dbReference>
<dbReference type="Gene3D" id="2.10.260.10">
    <property type="match status" value="1"/>
</dbReference>
<dbReference type="SMART" id="SM00966">
    <property type="entry name" value="SpoVT_AbrB"/>
    <property type="match status" value="1"/>
</dbReference>
<dbReference type="GO" id="GO:0097351">
    <property type="term" value="F:toxin sequestering activity"/>
    <property type="evidence" value="ECO:0007669"/>
    <property type="project" value="InterPro"/>
</dbReference>
<feature type="domain" description="SpoVT-AbrB" evidence="1">
    <location>
        <begin position="8"/>
        <end position="53"/>
    </location>
</feature>
<accession>A0A625ERN8</accession>
<evidence type="ECO:0000313" key="2">
    <source>
        <dbReference type="EMBL" id="ECZ8222602.1"/>
    </source>
</evidence>
<name>A0A625ERN8_SALER</name>
<dbReference type="EMBL" id="AALHXZ010000036">
    <property type="protein sequence ID" value="ECZ8222602.1"/>
    <property type="molecule type" value="Genomic_DNA"/>
</dbReference>
<dbReference type="InterPro" id="IPR037914">
    <property type="entry name" value="SpoVT-AbrB_sf"/>
</dbReference>
<dbReference type="Pfam" id="PF04014">
    <property type="entry name" value="MazE_antitoxin"/>
    <property type="match status" value="1"/>
</dbReference>